<feature type="compositionally biased region" description="Basic and acidic residues" evidence="2">
    <location>
        <begin position="1410"/>
        <end position="1419"/>
    </location>
</feature>
<feature type="compositionally biased region" description="Basic and acidic residues" evidence="2">
    <location>
        <begin position="1709"/>
        <end position="1728"/>
    </location>
</feature>
<feature type="region of interest" description="Disordered" evidence="2">
    <location>
        <begin position="1925"/>
        <end position="2001"/>
    </location>
</feature>
<feature type="region of interest" description="Disordered" evidence="2">
    <location>
        <begin position="633"/>
        <end position="700"/>
    </location>
</feature>
<feature type="compositionally biased region" description="Low complexity" evidence="2">
    <location>
        <begin position="1286"/>
        <end position="1298"/>
    </location>
</feature>
<dbReference type="EMBL" id="QEAQ01000008">
    <property type="protein sequence ID" value="TPX61313.1"/>
    <property type="molecule type" value="Genomic_DNA"/>
</dbReference>
<feature type="compositionally biased region" description="Polar residues" evidence="2">
    <location>
        <begin position="1512"/>
        <end position="1525"/>
    </location>
</feature>
<dbReference type="InterPro" id="IPR006145">
    <property type="entry name" value="PsdUridine_synth_RsuA/RluA"/>
</dbReference>
<feature type="region of interest" description="Disordered" evidence="2">
    <location>
        <begin position="1165"/>
        <end position="1185"/>
    </location>
</feature>
<feature type="compositionally biased region" description="Basic and acidic residues" evidence="2">
    <location>
        <begin position="1165"/>
        <end position="1180"/>
    </location>
</feature>
<name>A0A507EB51_9FUNG</name>
<feature type="region of interest" description="Disordered" evidence="2">
    <location>
        <begin position="1709"/>
        <end position="1741"/>
    </location>
</feature>
<dbReference type="InterPro" id="IPR020103">
    <property type="entry name" value="PsdUridine_synth_cat_dom_sf"/>
</dbReference>
<protein>
    <recommendedName>
        <fullName evidence="3">Pseudouridine synthase RsuA/RluA-like domain-containing protein</fullName>
    </recommendedName>
</protein>
<feature type="compositionally biased region" description="Basic and acidic residues" evidence="2">
    <location>
        <begin position="1870"/>
        <end position="1889"/>
    </location>
</feature>
<dbReference type="GO" id="GO:0000455">
    <property type="term" value="P:enzyme-directed rRNA pseudouridine synthesis"/>
    <property type="evidence" value="ECO:0007669"/>
    <property type="project" value="TreeGrafter"/>
</dbReference>
<accession>A0A507EB51</accession>
<dbReference type="STRING" id="109895.A0A507EB51"/>
<feature type="compositionally biased region" description="Low complexity" evidence="2">
    <location>
        <begin position="1853"/>
        <end position="1869"/>
    </location>
</feature>
<dbReference type="CDD" id="cd02869">
    <property type="entry name" value="PseudoU_synth_RluA_like"/>
    <property type="match status" value="1"/>
</dbReference>
<dbReference type="Pfam" id="PF00849">
    <property type="entry name" value="PseudoU_synth_2"/>
    <property type="match status" value="1"/>
</dbReference>
<comment type="caution">
    <text evidence="4">The sequence shown here is derived from an EMBL/GenBank/DDBJ whole genome shotgun (WGS) entry which is preliminary data.</text>
</comment>
<organism evidence="4 5">
    <name type="scientific">Powellomyces hirtus</name>
    <dbReference type="NCBI Taxonomy" id="109895"/>
    <lineage>
        <taxon>Eukaryota</taxon>
        <taxon>Fungi</taxon>
        <taxon>Fungi incertae sedis</taxon>
        <taxon>Chytridiomycota</taxon>
        <taxon>Chytridiomycota incertae sedis</taxon>
        <taxon>Chytridiomycetes</taxon>
        <taxon>Spizellomycetales</taxon>
        <taxon>Powellomycetaceae</taxon>
        <taxon>Powellomyces</taxon>
    </lineage>
</organism>
<feature type="region of interest" description="Disordered" evidence="2">
    <location>
        <begin position="1506"/>
        <end position="1541"/>
    </location>
</feature>
<feature type="region of interest" description="Disordered" evidence="2">
    <location>
        <begin position="1266"/>
        <end position="1299"/>
    </location>
</feature>
<dbReference type="Gene3D" id="3.30.2350.10">
    <property type="entry name" value="Pseudouridine synthase"/>
    <property type="match status" value="1"/>
</dbReference>
<gene>
    <name evidence="4" type="ORF">PhCBS80983_g01156</name>
</gene>
<feature type="compositionally biased region" description="Polar residues" evidence="2">
    <location>
        <begin position="689"/>
        <end position="700"/>
    </location>
</feature>
<evidence type="ECO:0000256" key="2">
    <source>
        <dbReference type="SAM" id="MobiDB-lite"/>
    </source>
</evidence>
<dbReference type="Proteomes" id="UP000318582">
    <property type="component" value="Unassembled WGS sequence"/>
</dbReference>
<comment type="similarity">
    <text evidence="1">Belongs to the pseudouridine synthase RluA family.</text>
</comment>
<dbReference type="GO" id="GO:0009982">
    <property type="term" value="F:pseudouridine synthase activity"/>
    <property type="evidence" value="ECO:0007669"/>
    <property type="project" value="InterPro"/>
</dbReference>
<feature type="compositionally biased region" description="Polar residues" evidence="2">
    <location>
        <begin position="1949"/>
        <end position="1975"/>
    </location>
</feature>
<dbReference type="PANTHER" id="PTHR21600:SF87">
    <property type="entry name" value="RNA PSEUDOURIDYLATE SYNTHASE DOMAIN-CONTAINING PROTEIN 1"/>
    <property type="match status" value="1"/>
</dbReference>
<sequence>MVTDELAYHSVNENGVTLKAEGPKGTKAVLEPASAEKRMEIQYDEDVTHDVVGVVATSSNDFASNDKATVLPPVDESGLSPSPVPSISVKGHDPRYNRDYHVDVLYYKPDTYLITNKPWDLRIDGDTTSCPTAESLLYSHFPQHEKLYLLHQLDYVTSGVHCWGLSKAAAGEAGKLFMSRDVKKTYSALVQGHVEQDNFVIDKPLVDDPSEDRKRVYVAEEEGKGKECQTHVEVVKRGYFHHVPVTHVKLSPVTGRRHQLRVHLQSVGHPIVGDYTYEQPLTEQAFRTMLHSWKLELPIPGQAPLRFEAPEPFAELIRDEPSDREDLPKRAALSAEFKFASEALAQPSVAPEEVTAAGPQRDVEHAEITPIIMSVQEIEQKHHAGSNGLHQHTMEDEVSAIQSDHVVNAEPVSEEVSQEIDAGGAALHVLPSAEEQAHQTVPNPVLPVLLDIDEAEVNQQSALLADVPQYTVEDEVSPVKSDFAVDRQPDSEDAARDLQAGGASLDVLPPIVEVAEGSARGPVAPILLDLKEAETSQESVMIANVPQYTIADVSAVKSDRASEAQRDADETASAVRCEIGDIEVPDQDLEASDESSSREIVPVVIDLQDAAQDEQSPSLGNLPQYTMADEVSAVASDREVRSERDASEAVPASAVFAEADAMPSVEDREESKANAATGAPADLHEADKTSQQSAHVSDSTVSQSVEAIKAAIPTSDEIKVAIPGIPSVDDVKAALPTVESIQTAVPSVDDIKAAVPGLTPGEPILPSVDAVKAAVGLTPNEPILPKGDPEVATEALHPIVDEIHAVVPEVKPVAEDKTVIESDEAIEVLHPVVEQIHAEVPDVKAVDDAIIEKLHPVVEQIRNKVPEVKAVDDPIVEKLHPVAEEIQAVVSEVKPEGTVAEEVNSALPDVDAVKAAVPGLTPGEPVLPSVDAFTSALPSVGDIKAAVPTVDSVRAAMPSVDAVKAAIPGLTPGEPILPSVEAIKLELASTDDEGESSVPTIETQAIDTATLDPIKAPVTPVLVDLQEAAKLESSSESRKLFATPGVPEYSLEDEVEAVESDHEDNEIDRAIVPTPNVDEASADANIQHHVRTSQEDVKPMLLNLEEAALFAPAQHTQDGDAAALPEYSLGEQVAAVDSDYASDEETAPRSLEVAGTSEAILCEHDGHDSETKDVENRADTESAEQSAVDRHVFTLSEVSNADSGAVKDVSNHILNDAPVYSLNDEVSAVASDLDPSDDDDTQQMQSTADEHLRLSYEYEAKWKEEREAADIKKEESRNLSVESEAADAAANPNEDNQNVTEVEAQNAVDDHLALSYSYQQEWEKSLHVADSVKEGKAESYLAAPFTGSVTPAKRSSEEVFKENVVVPAKRGVDELVSAASSLLPSKKANMSNPPVAAEDETATTHSAPVAEKDVIKTQERGSSPSSPSESNDSDLSRIAPIFTGDQQRDIPLQTAESSVAESKEEASATDATSTVDSDVAIDISVPKMLPIKKYDAIIPQIASVFSGDKQGEQATSAPSDTTESSEPVAKEDVTEPTAAVDSSVALEKAEDLNNVREVFPEPAVKEEIGEVASTLELAAAKDVEITNSHEVLPNAEIHDEINESDDVREAHLEPPVQHEHVLEPTVAQAEVATPTPELAAVEKPVEVAEPAVERELVAEAVDAPLSADLVETRVEDPSYVRGEKPDLIATEEIAESAPVRELVVEAVEEPQRSHIEEDGSNVPEEKLAEPAPTSDLAPEAIQTPERHFDVVEEVRNVPEVHSEPAAEQEILASVSEAVVEPVKVEEVSQSAEAQAHPERALEETAERAPVFEVEGDKAEVTDSTLVPELAVESTRVPEQAGKEEVVKSTPLSEAAATEEVAETTPTLAAEKSELADRLEESSNVRDEHPALAPKQPEVNPIDEIRVEAMPVSSAAPVLEQPAGEAIAKAEAAHAASGSPAEHQPIIATPINSQVESHQEPISSAAMQSSTATEPPSASEAKTPASAPEQKEHKARSYCAIM</sequence>
<proteinExistence type="inferred from homology"/>
<dbReference type="SUPFAM" id="SSF55120">
    <property type="entry name" value="Pseudouridine synthase"/>
    <property type="match status" value="1"/>
</dbReference>
<feature type="domain" description="Pseudouridine synthase RsuA/RluA-like" evidence="3">
    <location>
        <begin position="112"/>
        <end position="266"/>
    </location>
</feature>
<reference evidence="4 5" key="1">
    <citation type="journal article" date="2019" name="Sci. Rep.">
        <title>Comparative genomics of chytrid fungi reveal insights into the obligate biotrophic and pathogenic lifestyle of Synchytrium endobioticum.</title>
        <authorList>
            <person name="van de Vossenberg B.T.L.H."/>
            <person name="Warris S."/>
            <person name="Nguyen H.D.T."/>
            <person name="van Gent-Pelzer M.P.E."/>
            <person name="Joly D.L."/>
            <person name="van de Geest H.C."/>
            <person name="Bonants P.J.M."/>
            <person name="Smith D.S."/>
            <person name="Levesque C.A."/>
            <person name="van der Lee T.A.J."/>
        </authorList>
    </citation>
    <scope>NUCLEOTIDE SEQUENCE [LARGE SCALE GENOMIC DNA]</scope>
    <source>
        <strain evidence="4 5">CBS 809.83</strain>
    </source>
</reference>
<evidence type="ECO:0000313" key="5">
    <source>
        <dbReference type="Proteomes" id="UP000318582"/>
    </source>
</evidence>
<feature type="compositionally biased region" description="Low complexity" evidence="2">
    <location>
        <begin position="1925"/>
        <end position="1942"/>
    </location>
</feature>
<feature type="region of interest" description="Disordered" evidence="2">
    <location>
        <begin position="1833"/>
        <end position="1900"/>
    </location>
</feature>
<evidence type="ECO:0000259" key="3">
    <source>
        <dbReference type="Pfam" id="PF00849"/>
    </source>
</evidence>
<feature type="compositionally biased region" description="Basic and acidic residues" evidence="2">
    <location>
        <begin position="1266"/>
        <end position="1277"/>
    </location>
</feature>
<dbReference type="GO" id="GO:0003723">
    <property type="term" value="F:RNA binding"/>
    <property type="evidence" value="ECO:0007669"/>
    <property type="project" value="InterPro"/>
</dbReference>
<feature type="compositionally biased region" description="Basic and acidic residues" evidence="2">
    <location>
        <begin position="636"/>
        <end position="647"/>
    </location>
</feature>
<dbReference type="PANTHER" id="PTHR21600">
    <property type="entry name" value="MITOCHONDRIAL RNA PSEUDOURIDINE SYNTHASE"/>
    <property type="match status" value="1"/>
</dbReference>
<feature type="region of interest" description="Disordered" evidence="2">
    <location>
        <begin position="1385"/>
        <end position="1478"/>
    </location>
</feature>
<keyword evidence="5" id="KW-1185">Reference proteome</keyword>
<evidence type="ECO:0000256" key="1">
    <source>
        <dbReference type="ARBA" id="ARBA00010876"/>
    </source>
</evidence>
<dbReference type="InterPro" id="IPR050188">
    <property type="entry name" value="RluA_PseudoU_synthase"/>
</dbReference>
<evidence type="ECO:0000313" key="4">
    <source>
        <dbReference type="EMBL" id="TPX61313.1"/>
    </source>
</evidence>